<dbReference type="Proteomes" id="UP000053413">
    <property type="component" value="Unassembled WGS sequence"/>
</dbReference>
<dbReference type="AlphaFoldDB" id="A0A0X3VVM6"/>
<organism evidence="1 2">
    <name type="scientific">Streptomyces violaceusniger</name>
    <dbReference type="NCBI Taxonomy" id="68280"/>
    <lineage>
        <taxon>Bacteria</taxon>
        <taxon>Bacillati</taxon>
        <taxon>Actinomycetota</taxon>
        <taxon>Actinomycetes</taxon>
        <taxon>Kitasatosporales</taxon>
        <taxon>Streptomycetaceae</taxon>
        <taxon>Streptomyces</taxon>
        <taxon>Streptomyces violaceusniger group</taxon>
    </lineage>
</organism>
<evidence type="ECO:0000313" key="1">
    <source>
        <dbReference type="EMBL" id="KUL47786.1"/>
    </source>
</evidence>
<sequence length="64" mass="7096">MSNMWWGRSAAVHERHDAVDLLEELEGLRIARGLVRMPASRSRAVQPLDEAPRPVFTAASSLAL</sequence>
<comment type="caution">
    <text evidence="1">The sequence shown here is derived from an EMBL/GenBank/DDBJ whole genome shotgun (WGS) entry which is preliminary data.</text>
</comment>
<name>A0A0X3VVM6_STRVO</name>
<dbReference type="EMBL" id="LLZJ01000381">
    <property type="protein sequence ID" value="KUL47786.1"/>
    <property type="molecule type" value="Genomic_DNA"/>
</dbReference>
<proteinExistence type="predicted"/>
<gene>
    <name evidence="1" type="ORF">ADL28_31320</name>
</gene>
<reference evidence="2" key="1">
    <citation type="submission" date="2015-10" db="EMBL/GenBank/DDBJ databases">
        <authorList>
            <person name="Ju K.-S."/>
            <person name="Doroghazi J.R."/>
            <person name="Metcalf W.W."/>
        </authorList>
    </citation>
    <scope>NUCLEOTIDE SEQUENCE [LARGE SCALE GENOMIC DNA]</scope>
    <source>
        <strain evidence="2">NRRL F-8817</strain>
    </source>
</reference>
<accession>A0A0X3VVM6</accession>
<evidence type="ECO:0000313" key="2">
    <source>
        <dbReference type="Proteomes" id="UP000053413"/>
    </source>
</evidence>
<protein>
    <submittedName>
        <fullName evidence="1">Uncharacterized protein</fullName>
    </submittedName>
</protein>